<dbReference type="CDD" id="cd02440">
    <property type="entry name" value="AdoMet_MTases"/>
    <property type="match status" value="1"/>
</dbReference>
<dbReference type="EMBL" id="JBFTWV010000022">
    <property type="protein sequence ID" value="KAL2797020.1"/>
    <property type="molecule type" value="Genomic_DNA"/>
</dbReference>
<evidence type="ECO:0000313" key="3">
    <source>
        <dbReference type="Proteomes" id="UP001610563"/>
    </source>
</evidence>
<dbReference type="SUPFAM" id="SSF53335">
    <property type="entry name" value="S-adenosyl-L-methionine-dependent methyltransferases"/>
    <property type="match status" value="1"/>
</dbReference>
<reference evidence="2 3" key="1">
    <citation type="submission" date="2024-07" db="EMBL/GenBank/DDBJ databases">
        <title>Section-level genome sequencing and comparative genomics of Aspergillus sections Usti and Cavernicolus.</title>
        <authorList>
            <consortium name="Lawrence Berkeley National Laboratory"/>
            <person name="Nybo J.L."/>
            <person name="Vesth T.C."/>
            <person name="Theobald S."/>
            <person name="Frisvad J.C."/>
            <person name="Larsen T.O."/>
            <person name="Kjaerboelling I."/>
            <person name="Rothschild-Mancinelli K."/>
            <person name="Lyhne E.K."/>
            <person name="Kogle M.E."/>
            <person name="Barry K."/>
            <person name="Clum A."/>
            <person name="Na H."/>
            <person name="Ledsgaard L."/>
            <person name="Lin J."/>
            <person name="Lipzen A."/>
            <person name="Kuo A."/>
            <person name="Riley R."/>
            <person name="Mondo S."/>
            <person name="Labutti K."/>
            <person name="Haridas S."/>
            <person name="Pangalinan J."/>
            <person name="Salamov A.A."/>
            <person name="Simmons B.A."/>
            <person name="Magnuson J.K."/>
            <person name="Chen J."/>
            <person name="Drula E."/>
            <person name="Henrissat B."/>
            <person name="Wiebenga A."/>
            <person name="Lubbers R.J."/>
            <person name="Gomes A.C."/>
            <person name="Makela M.R."/>
            <person name="Stajich J."/>
            <person name="Grigoriev I.V."/>
            <person name="Mortensen U.H."/>
            <person name="De Vries R.P."/>
            <person name="Baker S.E."/>
            <person name="Andersen M.R."/>
        </authorList>
    </citation>
    <scope>NUCLEOTIDE SEQUENCE [LARGE SCALE GENOMIC DNA]</scope>
    <source>
        <strain evidence="2 3">CBS 209.92</strain>
    </source>
</reference>
<proteinExistence type="predicted"/>
<gene>
    <name evidence="2" type="ORF">BJX66DRAFT_335478</name>
</gene>
<evidence type="ECO:0000313" key="2">
    <source>
        <dbReference type="EMBL" id="KAL2797020.1"/>
    </source>
</evidence>
<dbReference type="InterPro" id="IPR029063">
    <property type="entry name" value="SAM-dependent_MTases_sf"/>
</dbReference>
<feature type="region of interest" description="Disordered" evidence="1">
    <location>
        <begin position="88"/>
        <end position="119"/>
    </location>
</feature>
<keyword evidence="2" id="KW-0489">Methyltransferase</keyword>
<keyword evidence="2" id="KW-0808">Transferase</keyword>
<dbReference type="Gene3D" id="3.40.50.150">
    <property type="entry name" value="Vaccinia Virus protein VP39"/>
    <property type="match status" value="1"/>
</dbReference>
<organism evidence="2 3">
    <name type="scientific">Aspergillus keveii</name>
    <dbReference type="NCBI Taxonomy" id="714993"/>
    <lineage>
        <taxon>Eukaryota</taxon>
        <taxon>Fungi</taxon>
        <taxon>Dikarya</taxon>
        <taxon>Ascomycota</taxon>
        <taxon>Pezizomycotina</taxon>
        <taxon>Eurotiomycetes</taxon>
        <taxon>Eurotiomycetidae</taxon>
        <taxon>Eurotiales</taxon>
        <taxon>Aspergillaceae</taxon>
        <taxon>Aspergillus</taxon>
        <taxon>Aspergillus subgen. Nidulantes</taxon>
    </lineage>
</organism>
<dbReference type="Pfam" id="PF13489">
    <property type="entry name" value="Methyltransf_23"/>
    <property type="match status" value="1"/>
</dbReference>
<name>A0ABR4GDA3_9EURO</name>
<comment type="caution">
    <text evidence="2">The sequence shown here is derived from an EMBL/GenBank/DDBJ whole genome shotgun (WGS) entry which is preliminary data.</text>
</comment>
<evidence type="ECO:0000256" key="1">
    <source>
        <dbReference type="SAM" id="MobiDB-lite"/>
    </source>
</evidence>
<dbReference type="PANTHER" id="PTHR45036">
    <property type="entry name" value="METHYLTRANSFERASE LIKE 7B"/>
    <property type="match status" value="1"/>
</dbReference>
<dbReference type="InterPro" id="IPR052356">
    <property type="entry name" value="Thiol_S-MT"/>
</dbReference>
<dbReference type="GO" id="GO:0008168">
    <property type="term" value="F:methyltransferase activity"/>
    <property type="evidence" value="ECO:0007669"/>
    <property type="project" value="UniProtKB-KW"/>
</dbReference>
<protein>
    <submittedName>
        <fullName evidence="2">S-adenosyl-L-methionine-dependent methyltransferase</fullName>
    </submittedName>
</protein>
<accession>A0ABR4GDA3</accession>
<keyword evidence="3" id="KW-1185">Reference proteome</keyword>
<dbReference type="GO" id="GO:0032259">
    <property type="term" value="P:methylation"/>
    <property type="evidence" value="ECO:0007669"/>
    <property type="project" value="UniProtKB-KW"/>
</dbReference>
<dbReference type="PANTHER" id="PTHR45036:SF1">
    <property type="entry name" value="METHYLTRANSFERASE LIKE 7A"/>
    <property type="match status" value="1"/>
</dbReference>
<feature type="compositionally biased region" description="Polar residues" evidence="1">
    <location>
        <begin position="101"/>
        <end position="119"/>
    </location>
</feature>
<sequence length="333" mass="36751">MKESRLTTQQWLQALIEPGFILSKAMSYYIETNIKAILRGQVLAPILRSQELRDEAFGRFWVAFSCTFPSPSSLEESLYPRRVAPNSHLANRADPQPTLDADSQPQAQNQAQLPTSPGEIQNSTELIPAILAQASGLVLDVGPGTGTQMPLLKSPSIEAIYGAEPCVGLHAELRKRAADEGLSEKYTILPCSVVQKELEGELEKHGLVSEGGERGGVFDTIITVRVLCSVPEFERTTAELYSLLKPGGKMLVVEHVVNSWMTPKGSVLARVLQGAYHAFGWRWVMGDCCMNRDTEGVLRKVAEKDGGWESFEMDRWFGTTCLPYITGVLVKRK</sequence>
<dbReference type="Proteomes" id="UP001610563">
    <property type="component" value="Unassembled WGS sequence"/>
</dbReference>